<dbReference type="HOGENOM" id="CLU_1240882_0_0_1"/>
<dbReference type="OrthoDB" id="3485059at2759"/>
<dbReference type="Proteomes" id="UP000027361">
    <property type="component" value="Unassembled WGS sequence"/>
</dbReference>
<comment type="caution">
    <text evidence="2">The sequence shown here is derived from an EMBL/GenBank/DDBJ whole genome shotgun (WGS) entry which is preliminary data.</text>
</comment>
<keyword evidence="3" id="KW-1185">Reference proteome</keyword>
<protein>
    <submittedName>
        <fullName evidence="2">Uncharacterized protein</fullName>
    </submittedName>
</protein>
<dbReference type="InParanoid" id="A0A066W1S6"/>
<proteinExistence type="predicted"/>
<feature type="compositionally biased region" description="Low complexity" evidence="1">
    <location>
        <begin position="49"/>
        <end position="58"/>
    </location>
</feature>
<accession>A0A066W1S6</accession>
<name>A0A066W1S6_TILAU</name>
<dbReference type="EMBL" id="JMSN01000048">
    <property type="protein sequence ID" value="KDN44740.1"/>
    <property type="molecule type" value="Genomic_DNA"/>
</dbReference>
<evidence type="ECO:0000313" key="3">
    <source>
        <dbReference type="Proteomes" id="UP000027361"/>
    </source>
</evidence>
<evidence type="ECO:0000256" key="1">
    <source>
        <dbReference type="SAM" id="MobiDB-lite"/>
    </source>
</evidence>
<reference evidence="2 3" key="1">
    <citation type="submission" date="2014-05" db="EMBL/GenBank/DDBJ databases">
        <title>Draft genome sequence of a rare smut relative, Tilletiaria anomala UBC 951.</title>
        <authorList>
            <consortium name="DOE Joint Genome Institute"/>
            <person name="Toome M."/>
            <person name="Kuo A."/>
            <person name="Henrissat B."/>
            <person name="Lipzen A."/>
            <person name="Tritt A."/>
            <person name="Yoshinaga Y."/>
            <person name="Zane M."/>
            <person name="Barry K."/>
            <person name="Grigoriev I.V."/>
            <person name="Spatafora J.W."/>
            <person name="Aimea M.C."/>
        </authorList>
    </citation>
    <scope>NUCLEOTIDE SEQUENCE [LARGE SCALE GENOMIC DNA]</scope>
    <source>
        <strain evidence="2 3">UBC 951</strain>
    </source>
</reference>
<dbReference type="Gene3D" id="1.20.1280.140">
    <property type="match status" value="1"/>
</dbReference>
<dbReference type="AlphaFoldDB" id="A0A066W1S6"/>
<sequence length="223" mass="24463">MSRTTLRRSILRFHSSRVLPPQTGSTISDICRSTRKPRPWTRLPAGHPDANSVDSVSDADANDTLSALTTRGISLREVTADAQLAVHAGQAAQRMSCRVHHGRRLALCFARSTASYISQRLVTLRPKFYSLGIFGITKSDINNLQTDVKAFDVALIAKAPSAEQASAQSLADKFNQDLRLPASALCATLVSSFPRKMFRSDQLTSSESWFDACPRSPLTTKRT</sequence>
<feature type="region of interest" description="Disordered" evidence="1">
    <location>
        <begin position="37"/>
        <end position="58"/>
    </location>
</feature>
<gene>
    <name evidence="2" type="ORF">K437DRAFT_256885</name>
</gene>
<dbReference type="RefSeq" id="XP_013242914.1">
    <property type="nucleotide sequence ID" value="XM_013387460.1"/>
</dbReference>
<organism evidence="2 3">
    <name type="scientific">Tilletiaria anomala (strain ATCC 24038 / CBS 436.72 / UBC 951)</name>
    <dbReference type="NCBI Taxonomy" id="1037660"/>
    <lineage>
        <taxon>Eukaryota</taxon>
        <taxon>Fungi</taxon>
        <taxon>Dikarya</taxon>
        <taxon>Basidiomycota</taxon>
        <taxon>Ustilaginomycotina</taxon>
        <taxon>Exobasidiomycetes</taxon>
        <taxon>Georgefischeriales</taxon>
        <taxon>Tilletiariaceae</taxon>
        <taxon>Tilletiaria</taxon>
    </lineage>
</organism>
<evidence type="ECO:0000313" key="2">
    <source>
        <dbReference type="EMBL" id="KDN44740.1"/>
    </source>
</evidence>
<dbReference type="GeneID" id="25264546"/>